<dbReference type="OrthoDB" id="9760364at2"/>
<dbReference type="InterPro" id="IPR006068">
    <property type="entry name" value="ATPase_P-typ_cation-transptr_C"/>
</dbReference>
<dbReference type="InterPro" id="IPR018303">
    <property type="entry name" value="ATPase_P-typ_P_site"/>
</dbReference>
<feature type="transmembrane region" description="Helical" evidence="18">
    <location>
        <begin position="738"/>
        <end position="759"/>
    </location>
</feature>
<keyword evidence="13" id="KW-1278">Translocase</keyword>
<evidence type="ECO:0000256" key="7">
    <source>
        <dbReference type="ARBA" id="ARBA00022519"/>
    </source>
</evidence>
<keyword evidence="12" id="KW-0460">Magnesium</keyword>
<evidence type="ECO:0000256" key="11">
    <source>
        <dbReference type="ARBA" id="ARBA00022840"/>
    </source>
</evidence>
<feature type="transmembrane region" description="Helical" evidence="18">
    <location>
        <begin position="59"/>
        <end position="80"/>
    </location>
</feature>
<comment type="similarity">
    <text evidence="3">Belongs to the cation transport ATPase (P-type) (TC 3.A.3) family. Type IIIB subfamily.</text>
</comment>
<keyword evidence="7" id="KW-0997">Cell inner membrane</keyword>
<dbReference type="InterPro" id="IPR059000">
    <property type="entry name" value="ATPase_P-type_domA"/>
</dbReference>
<dbReference type="NCBIfam" id="TIGR01494">
    <property type="entry name" value="ATPase_P-type"/>
    <property type="match status" value="2"/>
</dbReference>
<dbReference type="NCBIfam" id="TIGR01524">
    <property type="entry name" value="ATPase-IIIB_Mg"/>
    <property type="match status" value="1"/>
</dbReference>
<comment type="function">
    <text evidence="1">Mediates magnesium influx to the cytosol.</text>
</comment>
<evidence type="ECO:0000313" key="20">
    <source>
        <dbReference type="EMBL" id="KRM12930.1"/>
    </source>
</evidence>
<dbReference type="SMART" id="SM00831">
    <property type="entry name" value="Cation_ATPase_N"/>
    <property type="match status" value="1"/>
</dbReference>
<evidence type="ECO:0000256" key="9">
    <source>
        <dbReference type="ARBA" id="ARBA00022692"/>
    </source>
</evidence>
<dbReference type="InterPro" id="IPR006415">
    <property type="entry name" value="P-type_ATPase_IIIB"/>
</dbReference>
<evidence type="ECO:0000256" key="13">
    <source>
        <dbReference type="ARBA" id="ARBA00022967"/>
    </source>
</evidence>
<proteinExistence type="inferred from homology"/>
<keyword evidence="8" id="KW-0597">Phosphoprotein</keyword>
<evidence type="ECO:0000256" key="14">
    <source>
        <dbReference type="ARBA" id="ARBA00022989"/>
    </source>
</evidence>
<protein>
    <recommendedName>
        <fullName evidence="5">Magnesium-transporting ATPase, P-type 1</fullName>
        <ecNumber evidence="4">7.2.2.14</ecNumber>
    </recommendedName>
    <alternativeName>
        <fullName evidence="16">Mg(2+) transport ATPase, P-type 1</fullName>
    </alternativeName>
</protein>
<dbReference type="GO" id="GO:0005886">
    <property type="term" value="C:plasma membrane"/>
    <property type="evidence" value="ECO:0007669"/>
    <property type="project" value="UniProtKB-SubCell"/>
</dbReference>
<dbReference type="Gene3D" id="2.70.150.10">
    <property type="entry name" value="Calcium-transporting ATPase, cytoplasmic transduction domain A"/>
    <property type="match status" value="1"/>
</dbReference>
<dbReference type="Pfam" id="PF00689">
    <property type="entry name" value="Cation_ATPase_C"/>
    <property type="match status" value="1"/>
</dbReference>
<dbReference type="SFLD" id="SFLDF00027">
    <property type="entry name" value="p-type_atpase"/>
    <property type="match status" value="1"/>
</dbReference>
<comment type="subcellular location">
    <subcellularLocation>
        <location evidence="2">Cell inner membrane</location>
        <topology evidence="2">Multi-pass membrane protein</topology>
    </subcellularLocation>
</comment>
<dbReference type="AlphaFoldDB" id="A0A0R1W643"/>
<feature type="transmembrane region" description="Helical" evidence="18">
    <location>
        <begin position="92"/>
        <end position="111"/>
    </location>
</feature>
<evidence type="ECO:0000313" key="21">
    <source>
        <dbReference type="Proteomes" id="UP000051315"/>
    </source>
</evidence>
<dbReference type="SUPFAM" id="SSF81660">
    <property type="entry name" value="Metal cation-transporting ATPase, ATP-binding domain N"/>
    <property type="match status" value="1"/>
</dbReference>
<dbReference type="Gene3D" id="3.40.50.1000">
    <property type="entry name" value="HAD superfamily/HAD-like"/>
    <property type="match status" value="1"/>
</dbReference>
<gene>
    <name evidence="20" type="ORF">FC15_GL000130</name>
</gene>
<dbReference type="Pfam" id="PF00122">
    <property type="entry name" value="E1-E2_ATPase"/>
    <property type="match status" value="1"/>
</dbReference>
<reference evidence="20 21" key="1">
    <citation type="journal article" date="2015" name="Genome Announc.">
        <title>Expanding the biotechnology potential of lactobacilli through comparative genomics of 213 strains and associated genera.</title>
        <authorList>
            <person name="Sun Z."/>
            <person name="Harris H.M."/>
            <person name="McCann A."/>
            <person name="Guo C."/>
            <person name="Argimon S."/>
            <person name="Zhang W."/>
            <person name="Yang X."/>
            <person name="Jeffery I.B."/>
            <person name="Cooney J.C."/>
            <person name="Kagawa T.F."/>
            <person name="Liu W."/>
            <person name="Song Y."/>
            <person name="Salvetti E."/>
            <person name="Wrobel A."/>
            <person name="Rasinkangas P."/>
            <person name="Parkhill J."/>
            <person name="Rea M.C."/>
            <person name="O'Sullivan O."/>
            <person name="Ritari J."/>
            <person name="Douillard F.P."/>
            <person name="Paul Ross R."/>
            <person name="Yang R."/>
            <person name="Briner A.E."/>
            <person name="Felis G.E."/>
            <person name="de Vos W.M."/>
            <person name="Barrangou R."/>
            <person name="Klaenhammer T.R."/>
            <person name="Caufield P.W."/>
            <person name="Cui Y."/>
            <person name="Zhang H."/>
            <person name="O'Toole P.W."/>
        </authorList>
    </citation>
    <scope>NUCLEOTIDE SEQUENCE [LARGE SCALE GENOMIC DNA]</scope>
    <source>
        <strain evidence="20 21">DSM 17758</strain>
    </source>
</reference>
<dbReference type="Gene3D" id="3.40.1110.10">
    <property type="entry name" value="Calcium-transporting ATPase, cytoplasmic domain N"/>
    <property type="match status" value="1"/>
</dbReference>
<dbReference type="EMBL" id="AZFX01000010">
    <property type="protein sequence ID" value="KRM12930.1"/>
    <property type="molecule type" value="Genomic_DNA"/>
</dbReference>
<feature type="transmembrane region" description="Helical" evidence="18">
    <location>
        <begin position="282"/>
        <end position="309"/>
    </location>
</feature>
<feature type="transmembrane region" description="Helical" evidence="18">
    <location>
        <begin position="821"/>
        <end position="840"/>
    </location>
</feature>
<dbReference type="SUPFAM" id="SSF56784">
    <property type="entry name" value="HAD-like"/>
    <property type="match status" value="1"/>
</dbReference>
<keyword evidence="6" id="KW-1003">Cell membrane</keyword>
<evidence type="ECO:0000256" key="6">
    <source>
        <dbReference type="ARBA" id="ARBA00022475"/>
    </source>
</evidence>
<dbReference type="Gene3D" id="1.20.1110.10">
    <property type="entry name" value="Calcium-transporting ATPase, transmembrane domain"/>
    <property type="match status" value="1"/>
</dbReference>
<dbReference type="CDD" id="cd02077">
    <property type="entry name" value="P-type_ATPase_Mg"/>
    <property type="match status" value="1"/>
</dbReference>
<keyword evidence="14 18" id="KW-1133">Transmembrane helix</keyword>
<evidence type="ECO:0000256" key="16">
    <source>
        <dbReference type="ARBA" id="ARBA00029806"/>
    </source>
</evidence>
<dbReference type="InterPro" id="IPR036412">
    <property type="entry name" value="HAD-like_sf"/>
</dbReference>
<dbReference type="InterPro" id="IPR004014">
    <property type="entry name" value="ATPase_P-typ_cation-transptr_N"/>
</dbReference>
<feature type="domain" description="Cation-transporting P-type ATPase N-terminal" evidence="19">
    <location>
        <begin position="9"/>
        <end position="82"/>
    </location>
</feature>
<keyword evidence="10" id="KW-0547">Nucleotide-binding</keyword>
<dbReference type="SUPFAM" id="SSF81653">
    <property type="entry name" value="Calcium ATPase, transduction domain A"/>
    <property type="match status" value="1"/>
</dbReference>
<organism evidence="20 21">
    <name type="scientific">Lapidilactobacillus concavus DSM 17758</name>
    <dbReference type="NCBI Taxonomy" id="1423735"/>
    <lineage>
        <taxon>Bacteria</taxon>
        <taxon>Bacillati</taxon>
        <taxon>Bacillota</taxon>
        <taxon>Bacilli</taxon>
        <taxon>Lactobacillales</taxon>
        <taxon>Lactobacillaceae</taxon>
        <taxon>Lapidilactobacillus</taxon>
    </lineage>
</organism>
<keyword evidence="21" id="KW-1185">Reference proteome</keyword>
<dbReference type="InterPro" id="IPR023299">
    <property type="entry name" value="ATPase_P-typ_cyto_dom_N"/>
</dbReference>
<evidence type="ECO:0000256" key="8">
    <source>
        <dbReference type="ARBA" id="ARBA00022553"/>
    </source>
</evidence>
<dbReference type="NCBIfam" id="NF011702">
    <property type="entry name" value="PRK15122.1"/>
    <property type="match status" value="1"/>
</dbReference>
<dbReference type="InterPro" id="IPR008250">
    <property type="entry name" value="ATPase_P-typ_transduc_dom_A_sf"/>
</dbReference>
<evidence type="ECO:0000256" key="2">
    <source>
        <dbReference type="ARBA" id="ARBA00004429"/>
    </source>
</evidence>
<dbReference type="RefSeq" id="WP_057823407.1">
    <property type="nucleotide sequence ID" value="NZ_AZFX01000010.1"/>
</dbReference>
<comment type="caution">
    <text evidence="20">The sequence shown here is derived from an EMBL/GenBank/DDBJ whole genome shotgun (WGS) entry which is preliminary data.</text>
</comment>
<keyword evidence="15 18" id="KW-0472">Membrane</keyword>
<dbReference type="EC" id="7.2.2.14" evidence="4"/>
<dbReference type="SUPFAM" id="SSF81665">
    <property type="entry name" value="Calcium ATPase, transmembrane domain M"/>
    <property type="match status" value="1"/>
</dbReference>
<keyword evidence="11" id="KW-0067">ATP-binding</keyword>
<dbReference type="InterPro" id="IPR001757">
    <property type="entry name" value="P_typ_ATPase"/>
</dbReference>
<dbReference type="InterPro" id="IPR023298">
    <property type="entry name" value="ATPase_P-typ_TM_dom_sf"/>
</dbReference>
<feature type="transmembrane region" description="Helical" evidence="18">
    <location>
        <begin position="258"/>
        <end position="276"/>
    </location>
</feature>
<name>A0A0R1W643_9LACO</name>
<sequence>MIKKIDYDSYARATADQVLSKFDTAITGLTDNQIAGLRARYGTNKLTYQKKTPLIVEAVRAYLTPFTLVLIALAVISFFTDYLNAAPQDRNLLGVLIILVLVFISGTMSLIQTVRSDQAAYQLESMVNSTVAVKRAGQILELSPDEVVCGNLIELSAGAMISADLRLLSSKDLSVSQAALTGESYPVEKRADVEITEAASETSYQNLVFMGSDVVSGTAEAIVISTGDRTVFGGVVKDLGAQPTPTNFETGVQQTSMLLIRFMALMAPTVIIINGFTKGDWLQALMFGLSVAVGLTPEMLPMIVTTNLVRGANRMSKKGTIIKHLNAIQNFGAIDVLCTDKTGTLTEDQIVLSSHLNCEGEVDDGVLRLAYLNSAHQTGLKNMLDLAIIDATKQHLSENQFSQLEATEKVDEIPFDFQRRRMSVAVRHQDGNVQLITKGAVDEILQVTDSVMFGKQVAPLTNENRAKLLTQVAHLNQQGLRVIAVAIKTFVDAPTPFTVVDETQMTLIGYLAFLDPPKASAREALQELKNYQVEVKVLTGDNELVTRAMCQKVGLEHSELITGEQLNSLDETQMAVAVERNQVFVQLNPQQKKQIMALLKENGHTVGFMGDGINDAPAMKTADVGISVDTAVDVAKDSADVILLHKDLAILATGLLVGRETFGNIMKYIKATTSSNFGNMLSVLCASIFLPFLPMLPVQLLLLNLIYDFACLSIPWDRMDSEYLQAPKKWTTNSIGKFMIWFGPTSSIFDISTYLLMYFVVCPGLLGGSYHTLTPQQQVLFVAIFHAGWFVESLWTQTLVLHALRTPKVPFIQSTASKAMLLASVLEIGVGSLLPITAFGHDIGLVSLPGSYWPWLMLTVIAYLVVVTFAKKWYLKKFTELL</sequence>
<evidence type="ECO:0000256" key="12">
    <source>
        <dbReference type="ARBA" id="ARBA00022842"/>
    </source>
</evidence>
<dbReference type="STRING" id="1423735.FC15_GL000130"/>
<feature type="transmembrane region" description="Helical" evidence="18">
    <location>
        <begin position="852"/>
        <end position="870"/>
    </location>
</feature>
<evidence type="ECO:0000256" key="15">
    <source>
        <dbReference type="ARBA" id="ARBA00023136"/>
    </source>
</evidence>
<evidence type="ECO:0000256" key="4">
    <source>
        <dbReference type="ARBA" id="ARBA00012786"/>
    </source>
</evidence>
<dbReference type="InterPro" id="IPR023214">
    <property type="entry name" value="HAD_sf"/>
</dbReference>
<dbReference type="SFLD" id="SFLDG00002">
    <property type="entry name" value="C1.7:_P-type_atpase_like"/>
    <property type="match status" value="1"/>
</dbReference>
<dbReference type="Pfam" id="PF13246">
    <property type="entry name" value="Cation_ATPase"/>
    <property type="match status" value="1"/>
</dbReference>
<dbReference type="PANTHER" id="PTHR42861">
    <property type="entry name" value="CALCIUM-TRANSPORTING ATPASE"/>
    <property type="match status" value="1"/>
</dbReference>
<dbReference type="Proteomes" id="UP000051315">
    <property type="component" value="Unassembled WGS sequence"/>
</dbReference>
<comment type="catalytic activity">
    <reaction evidence="17">
        <text>Mg(2+)(out) + ATP + H2O = Mg(2+)(in) + ADP + phosphate + H(+)</text>
        <dbReference type="Rhea" id="RHEA:10260"/>
        <dbReference type="ChEBI" id="CHEBI:15377"/>
        <dbReference type="ChEBI" id="CHEBI:15378"/>
        <dbReference type="ChEBI" id="CHEBI:18420"/>
        <dbReference type="ChEBI" id="CHEBI:30616"/>
        <dbReference type="ChEBI" id="CHEBI:43474"/>
        <dbReference type="ChEBI" id="CHEBI:456216"/>
        <dbReference type="EC" id="7.2.2.14"/>
    </reaction>
</comment>
<dbReference type="SFLD" id="SFLDS00003">
    <property type="entry name" value="Haloacid_Dehalogenase"/>
    <property type="match status" value="1"/>
</dbReference>
<evidence type="ECO:0000256" key="3">
    <source>
        <dbReference type="ARBA" id="ARBA00008746"/>
    </source>
</evidence>
<accession>A0A0R1W643</accession>
<evidence type="ECO:0000256" key="18">
    <source>
        <dbReference type="SAM" id="Phobius"/>
    </source>
</evidence>
<evidence type="ECO:0000256" key="10">
    <source>
        <dbReference type="ARBA" id="ARBA00022741"/>
    </source>
</evidence>
<dbReference type="InterPro" id="IPR044492">
    <property type="entry name" value="P_typ_ATPase_HD_dom"/>
</dbReference>
<dbReference type="PATRIC" id="fig|1423735.3.peg.132"/>
<dbReference type="GO" id="GO:0016887">
    <property type="term" value="F:ATP hydrolysis activity"/>
    <property type="evidence" value="ECO:0007669"/>
    <property type="project" value="InterPro"/>
</dbReference>
<dbReference type="GO" id="GO:0015444">
    <property type="term" value="F:P-type magnesium transporter activity"/>
    <property type="evidence" value="ECO:0007669"/>
    <property type="project" value="UniProtKB-EC"/>
</dbReference>
<evidence type="ECO:0000259" key="19">
    <source>
        <dbReference type="SMART" id="SM00831"/>
    </source>
</evidence>
<keyword evidence="9 18" id="KW-0812">Transmembrane</keyword>
<dbReference type="Pfam" id="PF00690">
    <property type="entry name" value="Cation_ATPase_N"/>
    <property type="match status" value="1"/>
</dbReference>
<dbReference type="PRINTS" id="PR01836">
    <property type="entry name" value="MGATPASE"/>
</dbReference>
<evidence type="ECO:0000256" key="17">
    <source>
        <dbReference type="ARBA" id="ARBA00047295"/>
    </source>
</evidence>
<feature type="transmembrane region" description="Helical" evidence="18">
    <location>
        <begin position="676"/>
        <end position="693"/>
    </location>
</feature>
<evidence type="ECO:0000256" key="1">
    <source>
        <dbReference type="ARBA" id="ARBA00003954"/>
    </source>
</evidence>
<evidence type="ECO:0000256" key="5">
    <source>
        <dbReference type="ARBA" id="ARBA00013555"/>
    </source>
</evidence>
<dbReference type="GO" id="GO:0005524">
    <property type="term" value="F:ATP binding"/>
    <property type="evidence" value="ECO:0007669"/>
    <property type="project" value="UniProtKB-KW"/>
</dbReference>
<dbReference type="PROSITE" id="PS00154">
    <property type="entry name" value="ATPASE_E1_E2"/>
    <property type="match status" value="1"/>
</dbReference>